<dbReference type="AlphaFoldDB" id="A0A7G9SNH5"/>
<dbReference type="RefSeq" id="WP_187551921.1">
    <property type="nucleotide sequence ID" value="NZ_CP060719.1"/>
</dbReference>
<evidence type="ECO:0000313" key="2">
    <source>
        <dbReference type="Proteomes" id="UP000515804"/>
    </source>
</evidence>
<dbReference type="Proteomes" id="UP000515804">
    <property type="component" value="Chromosome"/>
</dbReference>
<dbReference type="KEGG" id="tcn:H9L16_12045"/>
<keyword evidence="2" id="KW-1185">Reference proteome</keyword>
<reference evidence="1 2" key="1">
    <citation type="submission" date="2020-08" db="EMBL/GenBank/DDBJ databases">
        <title>Genome sequence of Thermomonas carbonis KCTC 42013T.</title>
        <authorList>
            <person name="Hyun D.-W."/>
            <person name="Bae J.-W."/>
        </authorList>
    </citation>
    <scope>NUCLEOTIDE SEQUENCE [LARGE SCALE GENOMIC DNA]</scope>
    <source>
        <strain evidence="1 2">KCTC 42013</strain>
    </source>
</reference>
<sequence>MHFEDEHSYRLELFERKVRKADGGACWEWLGAKSGTFGLGGLGGIRSALVAAWILYRDPDYDPDLPNTFMRLCGRSDCVNPEHAAIMGPFGLANPKDVVLYISSRHPPARTALQRAAEALPDFGDG</sequence>
<dbReference type="EMBL" id="CP060719">
    <property type="protein sequence ID" value="QNN69400.1"/>
    <property type="molecule type" value="Genomic_DNA"/>
</dbReference>
<gene>
    <name evidence="1" type="ORF">H9L16_12045</name>
</gene>
<protein>
    <submittedName>
        <fullName evidence="1">Uncharacterized protein</fullName>
    </submittedName>
</protein>
<proteinExistence type="predicted"/>
<evidence type="ECO:0000313" key="1">
    <source>
        <dbReference type="EMBL" id="QNN69400.1"/>
    </source>
</evidence>
<accession>A0A7G9SNH5</accession>
<name>A0A7G9SNH5_9GAMM</name>
<organism evidence="1 2">
    <name type="scientific">Thermomonas carbonis</name>
    <dbReference type="NCBI Taxonomy" id="1463158"/>
    <lineage>
        <taxon>Bacteria</taxon>
        <taxon>Pseudomonadati</taxon>
        <taxon>Pseudomonadota</taxon>
        <taxon>Gammaproteobacteria</taxon>
        <taxon>Lysobacterales</taxon>
        <taxon>Lysobacteraceae</taxon>
        <taxon>Thermomonas</taxon>
    </lineage>
</organism>